<dbReference type="InterPro" id="IPR016181">
    <property type="entry name" value="Acyl_CoA_acyltransferase"/>
</dbReference>
<feature type="domain" description="N-acetyltransferase" evidence="1">
    <location>
        <begin position="11"/>
        <end position="175"/>
    </location>
</feature>
<name>A0A5J5FUW2_9GAMM</name>
<dbReference type="RefSeq" id="WP_150436565.1">
    <property type="nucleotide sequence ID" value="NZ_VYKJ01000011.1"/>
</dbReference>
<accession>A0A5J5FUW2</accession>
<dbReference type="PROSITE" id="PS51186">
    <property type="entry name" value="GNAT"/>
    <property type="match status" value="1"/>
</dbReference>
<protein>
    <submittedName>
        <fullName evidence="2">GNAT family N-acetyltransferase</fullName>
    </submittedName>
</protein>
<organism evidence="2 3">
    <name type="scientific">Affinibrenneria salicis</name>
    <dbReference type="NCBI Taxonomy" id="2590031"/>
    <lineage>
        <taxon>Bacteria</taxon>
        <taxon>Pseudomonadati</taxon>
        <taxon>Pseudomonadota</taxon>
        <taxon>Gammaproteobacteria</taxon>
        <taxon>Enterobacterales</taxon>
        <taxon>Pectobacteriaceae</taxon>
        <taxon>Affinibrenneria</taxon>
    </lineage>
</organism>
<dbReference type="InterPro" id="IPR000182">
    <property type="entry name" value="GNAT_dom"/>
</dbReference>
<dbReference type="EMBL" id="VYKJ01000011">
    <property type="protein sequence ID" value="KAA8997342.1"/>
    <property type="molecule type" value="Genomic_DNA"/>
</dbReference>
<reference evidence="2 3" key="1">
    <citation type="submission" date="2019-09" db="EMBL/GenBank/DDBJ databases">
        <authorList>
            <person name="Li Y."/>
        </authorList>
    </citation>
    <scope>NUCLEOTIDE SEQUENCE [LARGE SCALE GENOMIC DNA]</scope>
    <source>
        <strain evidence="2 3">L3-3HA</strain>
    </source>
</reference>
<proteinExistence type="predicted"/>
<gene>
    <name evidence="2" type="ORF">FJU30_19080</name>
</gene>
<evidence type="ECO:0000313" key="3">
    <source>
        <dbReference type="Proteomes" id="UP000335415"/>
    </source>
</evidence>
<dbReference type="OrthoDB" id="9804153at2"/>
<dbReference type="SUPFAM" id="SSF55729">
    <property type="entry name" value="Acyl-CoA N-acyltransferases (Nat)"/>
    <property type="match status" value="1"/>
</dbReference>
<comment type="caution">
    <text evidence="2">The sequence shown here is derived from an EMBL/GenBank/DDBJ whole genome shotgun (WGS) entry which is preliminary data.</text>
</comment>
<dbReference type="InterPro" id="IPR051531">
    <property type="entry name" value="N-acetyltransferase"/>
</dbReference>
<keyword evidence="3" id="KW-1185">Reference proteome</keyword>
<dbReference type="Proteomes" id="UP000335415">
    <property type="component" value="Unassembled WGS sequence"/>
</dbReference>
<keyword evidence="2" id="KW-0808">Transferase</keyword>
<dbReference type="Gene3D" id="3.40.630.30">
    <property type="match status" value="1"/>
</dbReference>
<dbReference type="Pfam" id="PF13302">
    <property type="entry name" value="Acetyltransf_3"/>
    <property type="match status" value="1"/>
</dbReference>
<dbReference type="PANTHER" id="PTHR43792:SF1">
    <property type="entry name" value="N-ACETYLTRANSFERASE DOMAIN-CONTAINING PROTEIN"/>
    <property type="match status" value="1"/>
</dbReference>
<dbReference type="GO" id="GO:0016747">
    <property type="term" value="F:acyltransferase activity, transferring groups other than amino-acyl groups"/>
    <property type="evidence" value="ECO:0007669"/>
    <property type="project" value="InterPro"/>
</dbReference>
<evidence type="ECO:0000259" key="1">
    <source>
        <dbReference type="PROSITE" id="PS51186"/>
    </source>
</evidence>
<evidence type="ECO:0000313" key="2">
    <source>
        <dbReference type="EMBL" id="KAA8997342.1"/>
    </source>
</evidence>
<sequence>MMTPTILTSRLLLRPLAPEDAEPIRLQAGDPRVARWTASFTTPMSREHSVDWVNRAIDAMRAGQAITLAMTLRPSGGFIGAISLRLPERSVPFLGYWLGADHQGQGYCSEAVLAVLRYGFTQLGLEKISARCDANNHASERVMLRCGMRREQSAPLAEAVKGRQISLLTYSISLSDKPD</sequence>
<dbReference type="PANTHER" id="PTHR43792">
    <property type="entry name" value="GNAT FAMILY, PUTATIVE (AFU_ORTHOLOGUE AFUA_3G00765)-RELATED-RELATED"/>
    <property type="match status" value="1"/>
</dbReference>
<dbReference type="AlphaFoldDB" id="A0A5J5FUW2"/>